<evidence type="ECO:0000313" key="2">
    <source>
        <dbReference type="Proteomes" id="UP000614490"/>
    </source>
</evidence>
<comment type="caution">
    <text evidence="1">The sequence shown here is derived from an EMBL/GenBank/DDBJ whole genome shotgun (WGS) entry which is preliminary data.</text>
</comment>
<organism evidence="1 2">
    <name type="scientific">Halobacillus yeomjeoni</name>
    <dbReference type="NCBI Taxonomy" id="311194"/>
    <lineage>
        <taxon>Bacteria</taxon>
        <taxon>Bacillati</taxon>
        <taxon>Bacillota</taxon>
        <taxon>Bacilli</taxon>
        <taxon>Bacillales</taxon>
        <taxon>Bacillaceae</taxon>
        <taxon>Halobacillus</taxon>
    </lineage>
</organism>
<dbReference type="EMBL" id="JADZSC010000003">
    <property type="protein sequence ID" value="MBH0231498.1"/>
    <property type="molecule type" value="Genomic_DNA"/>
</dbReference>
<gene>
    <name evidence="1" type="ORF">H0267_14825</name>
</gene>
<dbReference type="AlphaFoldDB" id="A0A931HXU4"/>
<protein>
    <submittedName>
        <fullName evidence="1">Uncharacterized protein</fullName>
    </submittedName>
</protein>
<keyword evidence="2" id="KW-1185">Reference proteome</keyword>
<evidence type="ECO:0000313" key="1">
    <source>
        <dbReference type="EMBL" id="MBH0231498.1"/>
    </source>
</evidence>
<dbReference type="RefSeq" id="WP_197318120.1">
    <property type="nucleotide sequence ID" value="NZ_JADZSC010000003.1"/>
</dbReference>
<sequence length="141" mass="16279">MNWFELNRKYQLDLLRNAYIKEPPELLINHEFEVYSVGALGPGKEEIYLEKMSDRLKHMMEDHDVIPPHATLHVVREGHSSRNLTLQQWDGDELLKTEPIQENTIKLPGGQGVYVFDVLIEDEGGFESYAFVVEVHGGMEK</sequence>
<name>A0A931HXU4_9BACI</name>
<dbReference type="Proteomes" id="UP000614490">
    <property type="component" value="Unassembled WGS sequence"/>
</dbReference>
<accession>A0A931HXU4</accession>
<proteinExistence type="predicted"/>
<reference evidence="1 2" key="1">
    <citation type="journal article" date="2005" name="Int. J. Syst. Evol. Microbiol.">
        <title>Halobacillus yeomjeoni sp. nov., isolated from a marine solar saltern in Korea.</title>
        <authorList>
            <person name="Yoon J.H."/>
            <person name="Kang S.J."/>
            <person name="Lee C.H."/>
            <person name="Oh H.W."/>
            <person name="Oh T.K."/>
        </authorList>
    </citation>
    <scope>NUCLEOTIDE SEQUENCE [LARGE SCALE GENOMIC DNA]</scope>
    <source>
        <strain evidence="1 2">KCTC 3957</strain>
    </source>
</reference>